<name>A0A8X8Z0V2_SALSN</name>
<dbReference type="PANTHER" id="PTHR34837:SF1">
    <property type="entry name" value="LOW PROTEIN: ZINC FINGER CCCH DOMAIN PROTEIN"/>
    <property type="match status" value="1"/>
</dbReference>
<feature type="compositionally biased region" description="Basic and acidic residues" evidence="1">
    <location>
        <begin position="613"/>
        <end position="641"/>
    </location>
</feature>
<dbReference type="EMBL" id="PNBA02000021">
    <property type="protein sequence ID" value="KAG6387776.1"/>
    <property type="molecule type" value="Genomic_DNA"/>
</dbReference>
<proteinExistence type="predicted"/>
<comment type="caution">
    <text evidence="2">The sequence shown here is derived from an EMBL/GenBank/DDBJ whole genome shotgun (WGS) entry which is preliminary data.</text>
</comment>
<feature type="region of interest" description="Disordered" evidence="1">
    <location>
        <begin position="928"/>
        <end position="1026"/>
    </location>
</feature>
<feature type="compositionally biased region" description="Polar residues" evidence="1">
    <location>
        <begin position="980"/>
        <end position="1008"/>
    </location>
</feature>
<keyword evidence="3" id="KW-1185">Reference proteome</keyword>
<feature type="compositionally biased region" description="Basic and acidic residues" evidence="1">
    <location>
        <begin position="964"/>
        <end position="976"/>
    </location>
</feature>
<evidence type="ECO:0000256" key="1">
    <source>
        <dbReference type="SAM" id="MobiDB-lite"/>
    </source>
</evidence>
<gene>
    <name evidence="2" type="ORF">SASPL_152969</name>
</gene>
<dbReference type="PANTHER" id="PTHR34837">
    <property type="entry name" value="OS05G0595500 PROTEIN"/>
    <property type="match status" value="1"/>
</dbReference>
<feature type="compositionally biased region" description="Basic and acidic residues" evidence="1">
    <location>
        <begin position="659"/>
        <end position="684"/>
    </location>
</feature>
<feature type="compositionally biased region" description="Basic and acidic residues" evidence="1">
    <location>
        <begin position="272"/>
        <end position="572"/>
    </location>
</feature>
<organism evidence="2">
    <name type="scientific">Salvia splendens</name>
    <name type="common">Scarlet sage</name>
    <dbReference type="NCBI Taxonomy" id="180675"/>
    <lineage>
        <taxon>Eukaryota</taxon>
        <taxon>Viridiplantae</taxon>
        <taxon>Streptophyta</taxon>
        <taxon>Embryophyta</taxon>
        <taxon>Tracheophyta</taxon>
        <taxon>Spermatophyta</taxon>
        <taxon>Magnoliopsida</taxon>
        <taxon>eudicotyledons</taxon>
        <taxon>Gunneridae</taxon>
        <taxon>Pentapetalae</taxon>
        <taxon>asterids</taxon>
        <taxon>lamiids</taxon>
        <taxon>Lamiales</taxon>
        <taxon>Lamiaceae</taxon>
        <taxon>Nepetoideae</taxon>
        <taxon>Mentheae</taxon>
        <taxon>Salviinae</taxon>
        <taxon>Salvia</taxon>
        <taxon>Salvia subgen. Calosphace</taxon>
        <taxon>core Calosphace</taxon>
    </lineage>
</organism>
<feature type="compositionally biased region" description="Basic and acidic residues" evidence="1">
    <location>
        <begin position="725"/>
        <end position="743"/>
    </location>
</feature>
<reference evidence="2" key="2">
    <citation type="submission" date="2020-08" db="EMBL/GenBank/DDBJ databases">
        <title>Plant Genome Project.</title>
        <authorList>
            <person name="Zhang R.-G."/>
        </authorList>
    </citation>
    <scope>NUCLEOTIDE SEQUENCE</scope>
    <source>
        <strain evidence="2">Huo1</strain>
        <tissue evidence="2">Leaf</tissue>
    </source>
</reference>
<feature type="compositionally biased region" description="Basic residues" evidence="1">
    <location>
        <begin position="1"/>
        <end position="15"/>
    </location>
</feature>
<feature type="region of interest" description="Disordered" evidence="1">
    <location>
        <begin position="253"/>
        <end position="743"/>
    </location>
</feature>
<feature type="region of interest" description="Disordered" evidence="1">
    <location>
        <begin position="771"/>
        <end position="826"/>
    </location>
</feature>
<evidence type="ECO:0000313" key="3">
    <source>
        <dbReference type="Proteomes" id="UP000298416"/>
    </source>
</evidence>
<evidence type="ECO:0000313" key="2">
    <source>
        <dbReference type="EMBL" id="KAG6387776.1"/>
    </source>
</evidence>
<dbReference type="Proteomes" id="UP000298416">
    <property type="component" value="Unassembled WGS sequence"/>
</dbReference>
<accession>A0A8X8Z0V2</accession>
<feature type="compositionally biased region" description="Basic and acidic residues" evidence="1">
    <location>
        <begin position="102"/>
        <end position="223"/>
    </location>
</feature>
<feature type="region of interest" description="Disordered" evidence="1">
    <location>
        <begin position="1"/>
        <end position="223"/>
    </location>
</feature>
<feature type="region of interest" description="Disordered" evidence="1">
    <location>
        <begin position="1233"/>
        <end position="1257"/>
    </location>
</feature>
<protein>
    <submittedName>
        <fullName evidence="2">Uncharacterized protein</fullName>
    </submittedName>
</protein>
<sequence length="1344" mass="152262">MPRSSRHKSHKQSKHSSRDYSDSDEDVVKMKEKSSKDDSVRAHRDSASGEKRKVSSQVREGKDSKDLSGHGNGDALEEYVSTKRRKEKTDATIGGDRWNGGGDERGDGDRNVEKDNHKGENLKVDGKGKENSSKGESLRVDSKSKSKRYESGNAGERKDDSLVATLVDREESKSKGESKRKSERDSSVRKEGLKDKDRRSDKDKNGGQESKSGDAEVKIVELDVGKKSVPGDFIEERQCKRARENTERLLLEELRSPDLEKDIEKRIRRKREGSSEREKYYDDSKEGGERRSSSKGDRAKDAKFRDDKHKDGVYTDKYQEDGYKDDKRRDDKYREEADKDYKYQDDGEKDARRRDDRHREDNDRDNRRKDAKHREDGDRDSRRKDEKNREGSGRDGRRDDKYYEDVDRDHRRKDDHYHEDADKDSRREDERYNEDGDRDDRCRDRDDVDKDNRHKEEKYRGDPERDTRHKDSKHEDGYDRDRRTRESKYRDERTARDRSGDKSDHKRSRDDSSAMDHYARKSSAHDDSPIHDDRAVRYRDDQGRRRTNEKEDYSDIKSRGTKDQRSDAERKSTSSAKMDLATDRVRSAPRNADLELTSSHGRRRSSPPSNSHTPRDHQRNLKQDDSKYRDYNYEERIRPSARDYTSAVGGSEKTSSSRSVEKIGQRDDGPSGEISAERRLKSDIRSSPLHLVDKSPSSSGDRRQFSRPDVRRGNDIEESTQRSGGSRDWKEYTGKDVRGTRDAMDVLPGEEFLQGDTDNLSIASPFTRTGHFSSGSKAMPPPSLFRIGVDSPMGPGSGDDDGRGKSSIRHRRVGDPNVGNLGRMQGSPWRGVPSWPSPVANGFLPFPHAPPPVGFHSVMQPFPAPPMFGVRPSIELNHPGAYHMSEADRFSGPGRPMGWRNQVDDSCHPLHAWDAGNAAFGDESHIYGRSDWDHSRNLSGTRGWDAGGDFWKGPNRTGSMEVPPTEKENNSFRSGDDALGSQSTPTAINEQNQVDQQADSTDIRQQLRSSKKNETEGSLEDTGDVDKMSRKDDAHRIHVYLSKLDISADLSDPDLLEKCKHMIGNDKSVSSDVGDSKIFYIEDLEAEVVSHKHLNYVLLGSNDDSVFQKSMSLYNRQKEHYQAEGAEKTLSGPVPNSNQENMNVVDEKTEKLPPADDMQGVEDALPIFDIEDDPKNGMDNDGGHAETNIPGGSISEKMEDPVSASEHINLEVNSVLDPGPEEHDVGMPLAAEDVEGSSAPLPSPETKDLAAESGSNNEEVKLVDSTKSDPLLNSDIFSDASEAMMPESIVTGSETWFLFPPGMSSLWFFVGNMGKCLYTIYNVLSYSSPRSQRFRLLRLHQNRF</sequence>
<feature type="compositionally biased region" description="Basic and acidic residues" evidence="1">
    <location>
        <begin position="253"/>
        <end position="265"/>
    </location>
</feature>
<reference evidence="2" key="1">
    <citation type="submission" date="2018-01" db="EMBL/GenBank/DDBJ databases">
        <authorList>
            <person name="Mao J.F."/>
        </authorList>
    </citation>
    <scope>NUCLEOTIDE SEQUENCE</scope>
    <source>
        <strain evidence="2">Huo1</strain>
        <tissue evidence="2">Leaf</tissue>
    </source>
</reference>
<feature type="compositionally biased region" description="Basic and acidic residues" evidence="1">
    <location>
        <begin position="700"/>
        <end position="715"/>
    </location>
</feature>
<feature type="compositionally biased region" description="Basic and acidic residues" evidence="1">
    <location>
        <begin position="16"/>
        <end position="68"/>
    </location>
</feature>